<dbReference type="Pfam" id="PF00560">
    <property type="entry name" value="LRR_1"/>
    <property type="match status" value="4"/>
</dbReference>
<dbReference type="PANTHER" id="PTHR48056:SF89">
    <property type="entry name" value="OS06G0585982 PROTEIN"/>
    <property type="match status" value="1"/>
</dbReference>
<feature type="transmembrane region" description="Helical" evidence="12">
    <location>
        <begin position="607"/>
        <end position="630"/>
    </location>
</feature>
<evidence type="ECO:0000256" key="6">
    <source>
        <dbReference type="ARBA" id="ARBA00022989"/>
    </source>
</evidence>
<dbReference type="Pfam" id="PF23598">
    <property type="entry name" value="LRR_14"/>
    <property type="match status" value="1"/>
</dbReference>
<dbReference type="GO" id="GO:0033612">
    <property type="term" value="F:receptor serine/threonine kinase binding"/>
    <property type="evidence" value="ECO:0007669"/>
    <property type="project" value="TreeGrafter"/>
</dbReference>
<dbReference type="SUPFAM" id="SSF52058">
    <property type="entry name" value="L domain-like"/>
    <property type="match status" value="1"/>
</dbReference>
<accession>M8AN05</accession>
<feature type="chain" id="PRO_5010837771" evidence="13">
    <location>
        <begin position="26"/>
        <end position="1414"/>
    </location>
</feature>
<dbReference type="SUPFAM" id="SSF56112">
    <property type="entry name" value="Protein kinase-like (PK-like)"/>
    <property type="match status" value="1"/>
</dbReference>
<evidence type="ECO:0000256" key="4">
    <source>
        <dbReference type="ARBA" id="ARBA00022729"/>
    </source>
</evidence>
<keyword evidence="3 12" id="KW-0812">Transmembrane</keyword>
<keyword evidence="7 12" id="KW-0472">Membrane</keyword>
<evidence type="ECO:0000259" key="15">
    <source>
        <dbReference type="Pfam" id="PF23598"/>
    </source>
</evidence>
<evidence type="ECO:0000256" key="3">
    <source>
        <dbReference type="ARBA" id="ARBA00022692"/>
    </source>
</evidence>
<keyword evidence="10" id="KW-0175">Coiled coil</keyword>
<feature type="compositionally biased region" description="Basic and acidic residues" evidence="11">
    <location>
        <begin position="790"/>
        <end position="814"/>
    </location>
</feature>
<keyword evidence="16" id="KW-0808">Transferase</keyword>
<feature type="compositionally biased region" description="Basic and acidic residues" evidence="11">
    <location>
        <begin position="1141"/>
        <end position="1151"/>
    </location>
</feature>
<proteinExistence type="predicted"/>
<dbReference type="InterPro" id="IPR013210">
    <property type="entry name" value="LRR_N_plant-typ"/>
</dbReference>
<dbReference type="InterPro" id="IPR003591">
    <property type="entry name" value="Leu-rich_rpt_typical-subtyp"/>
</dbReference>
<keyword evidence="9" id="KW-0325">Glycoprotein</keyword>
<evidence type="ECO:0000256" key="5">
    <source>
        <dbReference type="ARBA" id="ARBA00022737"/>
    </source>
</evidence>
<evidence type="ECO:0000256" key="2">
    <source>
        <dbReference type="ARBA" id="ARBA00022614"/>
    </source>
</evidence>
<dbReference type="InterPro" id="IPR001611">
    <property type="entry name" value="Leu-rich_rpt"/>
</dbReference>
<dbReference type="InterPro" id="IPR032675">
    <property type="entry name" value="LRR_dom_sf"/>
</dbReference>
<keyword evidence="6 12" id="KW-1133">Transmembrane helix</keyword>
<dbReference type="GO" id="GO:0016301">
    <property type="term" value="F:kinase activity"/>
    <property type="evidence" value="ECO:0007669"/>
    <property type="project" value="UniProtKB-KW"/>
</dbReference>
<feature type="compositionally biased region" description="Basic residues" evidence="11">
    <location>
        <begin position="1404"/>
        <end position="1414"/>
    </location>
</feature>
<keyword evidence="4 13" id="KW-0732">Signal</keyword>
<dbReference type="SUPFAM" id="SSF52047">
    <property type="entry name" value="RNI-like"/>
    <property type="match status" value="1"/>
</dbReference>
<dbReference type="SMART" id="SM00369">
    <property type="entry name" value="LRR_TYP"/>
    <property type="match status" value="11"/>
</dbReference>
<feature type="signal peptide" evidence="13">
    <location>
        <begin position="1"/>
        <end position="25"/>
    </location>
</feature>
<evidence type="ECO:0000256" key="9">
    <source>
        <dbReference type="ARBA" id="ARBA00023180"/>
    </source>
</evidence>
<dbReference type="SMR" id="M8AN05"/>
<feature type="compositionally biased region" description="Polar residues" evidence="11">
    <location>
        <begin position="815"/>
        <end position="825"/>
    </location>
</feature>
<keyword evidence="5" id="KW-0677">Repeat</keyword>
<evidence type="ECO:0000259" key="14">
    <source>
        <dbReference type="Pfam" id="PF08263"/>
    </source>
</evidence>
<evidence type="ECO:0000256" key="8">
    <source>
        <dbReference type="ARBA" id="ARBA00023170"/>
    </source>
</evidence>
<feature type="domain" description="Leucine-rich repeat-containing N-terminal plant-type" evidence="14">
    <location>
        <begin position="32"/>
        <end position="70"/>
    </location>
</feature>
<dbReference type="InterPro" id="IPR050647">
    <property type="entry name" value="Plant_LRR-RLKs"/>
</dbReference>
<protein>
    <submittedName>
        <fullName evidence="16">LRR receptor-like serine/threonine-protein kinase EFR</fullName>
    </submittedName>
</protein>
<sequence length="1414" mass="155766">MSSDHEVTLAMSIMLLLSFGVLCSAVPENNTEDMLSLIGFKQAITYDPSGILKHWNSSTTFCRWEGIKCSRRHPGRIVELHLAGLKLSGQISSLVGNLTFLKKLNLSTNGLSGRLPPLNRLHRLQILDLGYNSLQDTIPDALANCSKLRKLFLSYNSFVGEIPPKLGLLSNLSDLRFNTNNLTGTIPSTFSNSSSIQVMSLSYNHLSGGIPDELGKLPSIRWLALGGNRLIGGFPQGLLNLSNSLRVLGLESNKLGNRLPLNIGDSLSNLQWLFLNRNMFQGKIPASLGNVSGMERLELENNNFTGEIPSSLGKLKSLYYLNLGGNGLEAKDAQSWEFFNVLINCSGLNILALDRNQLDGTIPGSIGNLSNSLEMLTLGGNKLSGIVPTSVANLQSLINLGFDYNNLSGKIVEWVGMLTKLQSLNLYQNKFSGPIPSSMGNLTQLTLLSLALNEFEDLSDNTLQSNITLEVGALKQIVDLRLSSNKLTGEIPHILGQCQNLVTIQMDQNLLIGDIPASLGNLKSLNMVNLSHNNLSGTIPEVLADLPLLDMLDLSYNQLQGEVPRTGVFKNAPSVYLDGNFALCGGVVDLGMPLCPATSQRKGKKYYLVRVLIPVFGFLSLIMLISIITLHKKKKSHRAYISSTSFGGKFPRLSYYDLARATGNFCEANLIGRGSCGSVYRGKLTQLEMEVAIKVFDPKMRCVDKNFISECSNIEELSLPNLRSTRAQGYGHATPRQTMACDIRGRVAYAADLVHRTATFRDGEIFLRSDIQRLALLDCRGCLVDARHGRGAGRFDRGGGRRRDNNVWKRKEDAGQSSTTKASGSGDTGFDKWEAAAGSGGSGLPRPDRWTTATDSEGGDKAPRRPHGKSPTPTVRRDLPVNAGNPNPMPDACQIFNLVGHYTARCPQALCERCKRKGHLSIVCTDLIPWECIPAMCGFQSKGQGFCYFPDYSMERQPQRENTNVLITIVEGNISKQDLQDDMGVYIGQGWRCSAHLLAPNKYVMRFPNVREVERALFVEYITLKKHKTVVRITPWSDDMDCESLMEIAWVRISKIPLNKRCEKNVAFVGGLVGVTLEIDMSTLKRPSSVRAKIGCRSVDELPGSAEGCMGGRFYRFLYEVEEVVGGKACRLIPSEKKLDSEKTNAVKDDSSDSSESDEDTTLFIERLANEHSALVSYDLAFENKQNCEAQEPVPECTTWVRDIQVSEVVGEADPNMKISDDYLVHLPSPDCGDEIVPTPPLVPEANLRFSLRCAQGGQADMMTKAMAVKKKTMEGDAELICRANKMGVCIPNNDFTCVDILRELEEARENLMNKQNSMNKDNDVDNNMSVINGLGKKAPLSLTWLEQDEYFEDEFVSSKHGSKKKTHRSSVKISRPVTRSQKNLVTEDRKNGGNSAPAPGRVTRAKKQKNRSK</sequence>
<dbReference type="Pfam" id="PF08263">
    <property type="entry name" value="LRRNT_2"/>
    <property type="match status" value="1"/>
</dbReference>
<dbReference type="GO" id="GO:0016020">
    <property type="term" value="C:membrane"/>
    <property type="evidence" value="ECO:0007669"/>
    <property type="project" value="UniProtKB-SubCell"/>
</dbReference>
<dbReference type="FunFam" id="3.80.10.10:FF:000095">
    <property type="entry name" value="LRR receptor-like serine/threonine-protein kinase GSO1"/>
    <property type="match status" value="2"/>
</dbReference>
<dbReference type="InterPro" id="IPR011009">
    <property type="entry name" value="Kinase-like_dom_sf"/>
</dbReference>
<feature type="region of interest" description="Disordered" evidence="11">
    <location>
        <begin position="1356"/>
        <end position="1414"/>
    </location>
</feature>
<keyword evidence="8 16" id="KW-0675">Receptor</keyword>
<evidence type="ECO:0000256" key="13">
    <source>
        <dbReference type="SAM" id="SignalP"/>
    </source>
</evidence>
<name>M8AN05_TRIUA</name>
<feature type="region of interest" description="Disordered" evidence="11">
    <location>
        <begin position="790"/>
        <end position="885"/>
    </location>
</feature>
<dbReference type="InterPro" id="IPR055414">
    <property type="entry name" value="LRR_R13L4/SHOC2-like"/>
</dbReference>
<gene>
    <name evidence="16" type="ORF">TRIUR3_12411</name>
</gene>
<dbReference type="EMBL" id="KD084616">
    <property type="protein sequence ID" value="EMS62309.1"/>
    <property type="molecule type" value="Genomic_DNA"/>
</dbReference>
<dbReference type="Gene3D" id="3.30.200.20">
    <property type="entry name" value="Phosphorylase Kinase, domain 1"/>
    <property type="match status" value="1"/>
</dbReference>
<dbReference type="Pfam" id="PF13855">
    <property type="entry name" value="LRR_8"/>
    <property type="match status" value="1"/>
</dbReference>
<keyword evidence="16" id="KW-0418">Kinase</keyword>
<dbReference type="STRING" id="4572.M8AN05"/>
<keyword evidence="2" id="KW-0433">Leucine-rich repeat</keyword>
<feature type="domain" description="Disease resistance R13L4/SHOC-2-like LRR" evidence="15">
    <location>
        <begin position="349"/>
        <end position="577"/>
    </location>
</feature>
<evidence type="ECO:0000313" key="16">
    <source>
        <dbReference type="EMBL" id="EMS62309.1"/>
    </source>
</evidence>
<dbReference type="PANTHER" id="PTHR48056">
    <property type="entry name" value="LRR RECEPTOR-LIKE SERINE/THREONINE-PROTEIN KINASE-RELATED"/>
    <property type="match status" value="1"/>
</dbReference>
<dbReference type="eggNOG" id="ENOG502QPYS">
    <property type="taxonomic scope" value="Eukaryota"/>
</dbReference>
<comment type="subcellular location">
    <subcellularLocation>
        <location evidence="1">Membrane</location>
        <topology evidence="1">Single-pass membrane protein</topology>
    </subcellularLocation>
</comment>
<evidence type="ECO:0000256" key="1">
    <source>
        <dbReference type="ARBA" id="ARBA00004167"/>
    </source>
</evidence>
<organism evidence="16">
    <name type="scientific">Triticum urartu</name>
    <name type="common">Red wild einkorn</name>
    <name type="synonym">Crithodium urartu</name>
    <dbReference type="NCBI Taxonomy" id="4572"/>
    <lineage>
        <taxon>Eukaryota</taxon>
        <taxon>Viridiplantae</taxon>
        <taxon>Streptophyta</taxon>
        <taxon>Embryophyta</taxon>
        <taxon>Tracheophyta</taxon>
        <taxon>Spermatophyta</taxon>
        <taxon>Magnoliopsida</taxon>
        <taxon>Liliopsida</taxon>
        <taxon>Poales</taxon>
        <taxon>Poaceae</taxon>
        <taxon>BOP clade</taxon>
        <taxon>Pooideae</taxon>
        <taxon>Triticodae</taxon>
        <taxon>Triticeae</taxon>
        <taxon>Triticinae</taxon>
        <taxon>Triticum</taxon>
    </lineage>
</organism>
<evidence type="ECO:0000256" key="11">
    <source>
        <dbReference type="SAM" id="MobiDB-lite"/>
    </source>
</evidence>
<reference evidence="16" key="1">
    <citation type="journal article" date="2013" name="Nature">
        <title>Draft genome of the wheat A-genome progenitor Triticum urartu.</title>
        <authorList>
            <person name="Ling H.Q."/>
            <person name="Zhao S."/>
            <person name="Liu D."/>
            <person name="Wang J."/>
            <person name="Sun H."/>
            <person name="Zhang C."/>
            <person name="Fan H."/>
            <person name="Li D."/>
            <person name="Dong L."/>
            <person name="Tao Y."/>
            <person name="Gao C."/>
            <person name="Wu H."/>
            <person name="Li Y."/>
            <person name="Cui Y."/>
            <person name="Guo X."/>
            <person name="Zheng S."/>
            <person name="Wang B."/>
            <person name="Yu K."/>
            <person name="Liang Q."/>
            <person name="Yang W."/>
            <person name="Lou X."/>
            <person name="Chen J."/>
            <person name="Feng M."/>
            <person name="Jian J."/>
            <person name="Zhang X."/>
            <person name="Luo G."/>
            <person name="Jiang Y."/>
            <person name="Liu J."/>
            <person name="Wang Z."/>
            <person name="Sha Y."/>
            <person name="Zhang B."/>
            <person name="Wu H."/>
            <person name="Tang D."/>
            <person name="Shen Q."/>
            <person name="Xue P."/>
            <person name="Zou S."/>
            <person name="Wang X."/>
            <person name="Liu X."/>
            <person name="Wang F."/>
            <person name="Yang Y."/>
            <person name="An X."/>
            <person name="Dong Z."/>
            <person name="Zhang K."/>
            <person name="Zhang X."/>
            <person name="Luo M.C."/>
            <person name="Dvorak J."/>
            <person name="Tong Y."/>
            <person name="Wang J."/>
            <person name="Yang H."/>
            <person name="Li Z."/>
            <person name="Wang D."/>
            <person name="Zhang A."/>
            <person name="Wang J."/>
        </authorList>
    </citation>
    <scope>NUCLEOTIDE SEQUENCE</scope>
</reference>
<feature type="compositionally biased region" description="Basic residues" evidence="11">
    <location>
        <begin position="1361"/>
        <end position="1371"/>
    </location>
</feature>
<dbReference type="Gene3D" id="3.80.10.10">
    <property type="entry name" value="Ribonuclease Inhibitor"/>
    <property type="match status" value="4"/>
</dbReference>
<feature type="coiled-coil region" evidence="10">
    <location>
        <begin position="1298"/>
        <end position="1325"/>
    </location>
</feature>
<evidence type="ECO:0000256" key="10">
    <source>
        <dbReference type="SAM" id="Coils"/>
    </source>
</evidence>
<evidence type="ECO:0000256" key="12">
    <source>
        <dbReference type="SAM" id="Phobius"/>
    </source>
</evidence>
<feature type="region of interest" description="Disordered" evidence="11">
    <location>
        <begin position="1141"/>
        <end position="1160"/>
    </location>
</feature>
<evidence type="ECO:0000256" key="7">
    <source>
        <dbReference type="ARBA" id="ARBA00023136"/>
    </source>
</evidence>